<sequence length="235" mass="25819">MNAEPSAADDLASSKERSWREAAAIDAAYKAGELDQEGWHEAVRALIEPAYLAADNPRAQSGHSGDPARWEHARRLLTRALPASGGDLLDVGCANGHLMETLTAWAAEDGIHIQPYGVDISLALAALARERCPQWASRIWHANAMGWQPPRTFAIVRTGLDYVPPQLRGAYVEHLLTQVVAPGGRLIVGVFNEERDQHLLEREVTMMGHHVGGRVTAPHRHPALLYKAFWLDISP</sequence>
<dbReference type="SUPFAM" id="SSF53335">
    <property type="entry name" value="S-adenosyl-L-methionine-dependent methyltransferases"/>
    <property type="match status" value="1"/>
</dbReference>
<keyword evidence="2" id="KW-1185">Reference proteome</keyword>
<name>A0A561TVZ1_9ACTN</name>
<reference evidence="1 2" key="1">
    <citation type="submission" date="2019-06" db="EMBL/GenBank/DDBJ databases">
        <title>Sequencing the genomes of 1000 actinobacteria strains.</title>
        <authorList>
            <person name="Klenk H.-P."/>
        </authorList>
    </citation>
    <scope>NUCLEOTIDE SEQUENCE [LARGE SCALE GENOMIC DNA]</scope>
    <source>
        <strain evidence="1 2">DSM 44826</strain>
    </source>
</reference>
<evidence type="ECO:0000313" key="1">
    <source>
        <dbReference type="EMBL" id="TWF91279.1"/>
    </source>
</evidence>
<organism evidence="1 2">
    <name type="scientific">Kitasatospora viridis</name>
    <dbReference type="NCBI Taxonomy" id="281105"/>
    <lineage>
        <taxon>Bacteria</taxon>
        <taxon>Bacillati</taxon>
        <taxon>Actinomycetota</taxon>
        <taxon>Actinomycetes</taxon>
        <taxon>Kitasatosporales</taxon>
        <taxon>Streptomycetaceae</taxon>
        <taxon>Kitasatospora</taxon>
    </lineage>
</organism>
<keyword evidence="1" id="KW-0808">Transferase</keyword>
<dbReference type="InterPro" id="IPR029063">
    <property type="entry name" value="SAM-dependent_MTases_sf"/>
</dbReference>
<dbReference type="Gene3D" id="3.40.50.150">
    <property type="entry name" value="Vaccinia Virus protein VP39"/>
    <property type="match status" value="1"/>
</dbReference>
<dbReference type="AlphaFoldDB" id="A0A561TVZ1"/>
<dbReference type="EMBL" id="VIWT01000002">
    <property type="protein sequence ID" value="TWF91279.1"/>
    <property type="molecule type" value="Genomic_DNA"/>
</dbReference>
<dbReference type="RefSeq" id="WP_145908892.1">
    <property type="nucleotide sequence ID" value="NZ_BAAAMZ010000053.1"/>
</dbReference>
<gene>
    <name evidence="1" type="ORF">FHX73_12391</name>
</gene>
<dbReference type="OrthoDB" id="9801609at2"/>
<dbReference type="GO" id="GO:0008168">
    <property type="term" value="F:methyltransferase activity"/>
    <property type="evidence" value="ECO:0007669"/>
    <property type="project" value="UniProtKB-KW"/>
</dbReference>
<protein>
    <submittedName>
        <fullName evidence="1">Methyltransferase family protein</fullName>
    </submittedName>
</protein>
<keyword evidence="1" id="KW-0489">Methyltransferase</keyword>
<comment type="caution">
    <text evidence="1">The sequence shown here is derived from an EMBL/GenBank/DDBJ whole genome shotgun (WGS) entry which is preliminary data.</text>
</comment>
<evidence type="ECO:0000313" key="2">
    <source>
        <dbReference type="Proteomes" id="UP000317940"/>
    </source>
</evidence>
<dbReference type="GO" id="GO:0032259">
    <property type="term" value="P:methylation"/>
    <property type="evidence" value="ECO:0007669"/>
    <property type="project" value="UniProtKB-KW"/>
</dbReference>
<accession>A0A561TVZ1</accession>
<dbReference type="Pfam" id="PF13489">
    <property type="entry name" value="Methyltransf_23"/>
    <property type="match status" value="1"/>
</dbReference>
<dbReference type="Proteomes" id="UP000317940">
    <property type="component" value="Unassembled WGS sequence"/>
</dbReference>
<proteinExistence type="predicted"/>